<evidence type="ECO:0000259" key="4">
    <source>
        <dbReference type="PROSITE" id="PS01124"/>
    </source>
</evidence>
<dbReference type="InterPro" id="IPR018062">
    <property type="entry name" value="HTH_AraC-typ_CS"/>
</dbReference>
<organism evidence="5 6">
    <name type="scientific">Chitinophaga silvatica</name>
    <dbReference type="NCBI Taxonomy" id="2282649"/>
    <lineage>
        <taxon>Bacteria</taxon>
        <taxon>Pseudomonadati</taxon>
        <taxon>Bacteroidota</taxon>
        <taxon>Chitinophagia</taxon>
        <taxon>Chitinophagales</taxon>
        <taxon>Chitinophagaceae</taxon>
        <taxon>Chitinophaga</taxon>
    </lineage>
</organism>
<dbReference type="PANTHER" id="PTHR43280">
    <property type="entry name" value="ARAC-FAMILY TRANSCRIPTIONAL REGULATOR"/>
    <property type="match status" value="1"/>
</dbReference>
<dbReference type="EMBL" id="QPMM01000003">
    <property type="protein sequence ID" value="RFS23827.1"/>
    <property type="molecule type" value="Genomic_DNA"/>
</dbReference>
<sequence length="306" mass="35329">MKPSTLIHWKSQIEHAIAISHDDPFGSLDLKEVADRLNESPDNFSHKFAALYGEPFAAFNKRRRLEAGAGELRHSSYNIAEIAERCGYTLASFSRGFRELYNESPTAFRNRRFLSNEENTLTRAKIITSPHDDPNSLIFNPDKTIDLKLPESTLYYNILPGQNDPIQELMYFHSLYHQQHMGIKDSLIINESMVVLGTLDVVPVTPYHRMKMYLGILVPKLPIYNAAHLQIQRHFQPHFRLYTKSIAGGNYKKLIMPMSYAKAGLPMYQFINNSCREGYFKMSNNHFFISLLSDNCCEVYIPWLKI</sequence>
<evidence type="ECO:0000313" key="6">
    <source>
        <dbReference type="Proteomes" id="UP000260644"/>
    </source>
</evidence>
<dbReference type="AlphaFoldDB" id="A0A3E1YBW8"/>
<name>A0A3E1YBW8_9BACT</name>
<dbReference type="Proteomes" id="UP000260644">
    <property type="component" value="Unassembled WGS sequence"/>
</dbReference>
<dbReference type="OrthoDB" id="9816011at2"/>
<comment type="caution">
    <text evidence="5">The sequence shown here is derived from an EMBL/GenBank/DDBJ whole genome shotgun (WGS) entry which is preliminary data.</text>
</comment>
<proteinExistence type="predicted"/>
<reference evidence="5 6" key="1">
    <citation type="submission" date="2018-07" db="EMBL/GenBank/DDBJ databases">
        <title>Chitinophaga K2CV101002-2 sp. nov., isolated from a monsoon evergreen broad-leaved forest soil.</title>
        <authorList>
            <person name="Lv Y."/>
        </authorList>
    </citation>
    <scope>NUCLEOTIDE SEQUENCE [LARGE SCALE GENOMIC DNA]</scope>
    <source>
        <strain evidence="5 6">GDMCC 1.1288</strain>
    </source>
</reference>
<dbReference type="Pfam" id="PF12833">
    <property type="entry name" value="HTH_18"/>
    <property type="match status" value="1"/>
</dbReference>
<dbReference type="SMART" id="SM00342">
    <property type="entry name" value="HTH_ARAC"/>
    <property type="match status" value="1"/>
</dbReference>
<evidence type="ECO:0000313" key="5">
    <source>
        <dbReference type="EMBL" id="RFS23827.1"/>
    </source>
</evidence>
<dbReference type="GO" id="GO:0043565">
    <property type="term" value="F:sequence-specific DNA binding"/>
    <property type="evidence" value="ECO:0007669"/>
    <property type="project" value="InterPro"/>
</dbReference>
<dbReference type="SUPFAM" id="SSF46689">
    <property type="entry name" value="Homeodomain-like"/>
    <property type="match status" value="1"/>
</dbReference>
<dbReference type="InterPro" id="IPR018060">
    <property type="entry name" value="HTH_AraC"/>
</dbReference>
<gene>
    <name evidence="5" type="ORF">DVR12_08010</name>
</gene>
<dbReference type="Gene3D" id="1.10.10.60">
    <property type="entry name" value="Homeodomain-like"/>
    <property type="match status" value="1"/>
</dbReference>
<evidence type="ECO:0000256" key="3">
    <source>
        <dbReference type="ARBA" id="ARBA00023163"/>
    </source>
</evidence>
<dbReference type="PANTHER" id="PTHR43280:SF11">
    <property type="entry name" value="RCS-SPECIFIC HTH-TYPE TRANSCRIPTIONAL ACTIVATOR RCLR"/>
    <property type="match status" value="1"/>
</dbReference>
<evidence type="ECO:0000256" key="2">
    <source>
        <dbReference type="ARBA" id="ARBA00023125"/>
    </source>
</evidence>
<dbReference type="InterPro" id="IPR009057">
    <property type="entry name" value="Homeodomain-like_sf"/>
</dbReference>
<accession>A0A3E1YBW8</accession>
<keyword evidence="6" id="KW-1185">Reference proteome</keyword>
<dbReference type="RefSeq" id="WP_116975152.1">
    <property type="nucleotide sequence ID" value="NZ_QPMM01000003.1"/>
</dbReference>
<keyword evidence="1" id="KW-0805">Transcription regulation</keyword>
<keyword evidence="2" id="KW-0238">DNA-binding</keyword>
<feature type="domain" description="HTH araC/xylS-type" evidence="4">
    <location>
        <begin position="11"/>
        <end position="111"/>
    </location>
</feature>
<protein>
    <submittedName>
        <fullName evidence="5">AraC family transcriptional regulator</fullName>
    </submittedName>
</protein>
<dbReference type="PROSITE" id="PS00041">
    <property type="entry name" value="HTH_ARAC_FAMILY_1"/>
    <property type="match status" value="1"/>
</dbReference>
<dbReference type="PROSITE" id="PS01124">
    <property type="entry name" value="HTH_ARAC_FAMILY_2"/>
    <property type="match status" value="1"/>
</dbReference>
<keyword evidence="3" id="KW-0804">Transcription</keyword>
<evidence type="ECO:0000256" key="1">
    <source>
        <dbReference type="ARBA" id="ARBA00023015"/>
    </source>
</evidence>
<dbReference type="GO" id="GO:0003700">
    <property type="term" value="F:DNA-binding transcription factor activity"/>
    <property type="evidence" value="ECO:0007669"/>
    <property type="project" value="InterPro"/>
</dbReference>